<keyword evidence="1" id="KW-0969">Cilium</keyword>
<sequence length="152" mass="16803">MMTRSPPLQPASADDGSRLEDLVELIERLIDVVTEENIALAMGLPASQSQHTAIKLELSELFEAWVKEVGRKNMLLGTSDRQLQGRVLTRLEQLSVAMDENVTRLRAAIEASQRRIDAVMAAIREQISDNAPYGSNGRISAQSASYARNVRI</sequence>
<reference evidence="2" key="1">
    <citation type="journal article" date="2020" name="Mol. Plant Microbe">
        <title>Rhizobial microsymbionts of the narrowly endemic Oxytropis species growing in Kamchatka are characterized by significant genetic diversity and possess a set of genes that are associated with T3SS and T6SS secretion systems and can affect the development of symbiosis.</title>
        <authorList>
            <person name="Safronova V."/>
            <person name="Guro P."/>
            <person name="Sazanova A."/>
            <person name="Kuznetsova I."/>
            <person name="Belimov A."/>
            <person name="Yakubov V."/>
            <person name="Chirak E."/>
            <person name="Afonin A."/>
            <person name="Gogolev Y."/>
            <person name="Andronov E."/>
            <person name="Tikhonovich I."/>
        </authorList>
    </citation>
    <scope>NUCLEOTIDE SEQUENCE [LARGE SCALE GENOMIC DNA]</scope>
    <source>
        <strain evidence="2">581</strain>
    </source>
</reference>
<organism evidence="1 2">
    <name type="scientific">Tardiphaga robiniae</name>
    <dbReference type="NCBI Taxonomy" id="943830"/>
    <lineage>
        <taxon>Bacteria</taxon>
        <taxon>Pseudomonadati</taxon>
        <taxon>Pseudomonadota</taxon>
        <taxon>Alphaproteobacteria</taxon>
        <taxon>Hyphomicrobiales</taxon>
        <taxon>Nitrobacteraceae</taxon>
        <taxon>Tardiphaga</taxon>
    </lineage>
</organism>
<accession>A0A7G6U5B1</accession>
<dbReference type="KEGG" id="trb:HB776_25570"/>
<proteinExistence type="predicted"/>
<protein>
    <submittedName>
        <fullName evidence="1">Flagellar protein FlgN</fullName>
    </submittedName>
</protein>
<evidence type="ECO:0000313" key="2">
    <source>
        <dbReference type="Proteomes" id="UP000515291"/>
    </source>
</evidence>
<name>A0A7G6U5B1_9BRAD</name>
<keyword evidence="1" id="KW-0966">Cell projection</keyword>
<evidence type="ECO:0000313" key="1">
    <source>
        <dbReference type="EMBL" id="QND74193.1"/>
    </source>
</evidence>
<dbReference type="Proteomes" id="UP000515291">
    <property type="component" value="Chromosome"/>
</dbReference>
<dbReference type="AlphaFoldDB" id="A0A7G6U5B1"/>
<dbReference type="RefSeq" id="WP_184512782.1">
    <property type="nucleotide sequence ID" value="NZ_CP050292.1"/>
</dbReference>
<dbReference type="EMBL" id="CP050292">
    <property type="protein sequence ID" value="QND74193.1"/>
    <property type="molecule type" value="Genomic_DNA"/>
</dbReference>
<gene>
    <name evidence="1" type="ORF">HB776_25570</name>
</gene>
<keyword evidence="1" id="KW-0282">Flagellum</keyword>